<comment type="similarity">
    <text evidence="2">Belongs to the clarin family.</text>
</comment>
<dbReference type="GO" id="GO:0007605">
    <property type="term" value="P:sensory perception of sound"/>
    <property type="evidence" value="ECO:0007669"/>
    <property type="project" value="UniProtKB-ARBA"/>
</dbReference>
<comment type="caution">
    <text evidence="8">The sequence shown here is derived from an EMBL/GenBank/DDBJ whole genome shotgun (WGS) entry which is preliminary data.</text>
</comment>
<feature type="compositionally biased region" description="Pro residues" evidence="6">
    <location>
        <begin position="492"/>
        <end position="507"/>
    </location>
</feature>
<keyword evidence="3 7" id="KW-0812">Transmembrane</keyword>
<gene>
    <name evidence="8" type="ORF">C7M84_004030</name>
</gene>
<feature type="transmembrane region" description="Helical" evidence="7">
    <location>
        <begin position="620"/>
        <end position="639"/>
    </location>
</feature>
<feature type="transmembrane region" description="Helical" evidence="7">
    <location>
        <begin position="324"/>
        <end position="344"/>
    </location>
</feature>
<feature type="region of interest" description="Disordered" evidence="6">
    <location>
        <begin position="163"/>
        <end position="201"/>
    </location>
</feature>
<dbReference type="AlphaFoldDB" id="A0A3R7SVL9"/>
<evidence type="ECO:0000313" key="8">
    <source>
        <dbReference type="EMBL" id="ROT77329.1"/>
    </source>
</evidence>
<dbReference type="InterPro" id="IPR026748">
    <property type="entry name" value="Clarin"/>
</dbReference>
<dbReference type="GO" id="GO:0016020">
    <property type="term" value="C:membrane"/>
    <property type="evidence" value="ECO:0007669"/>
    <property type="project" value="UniProtKB-SubCell"/>
</dbReference>
<keyword evidence="9" id="KW-1185">Reference proteome</keyword>
<dbReference type="Proteomes" id="UP000283509">
    <property type="component" value="Unassembled WGS sequence"/>
</dbReference>
<dbReference type="OrthoDB" id="10012538at2759"/>
<evidence type="ECO:0000256" key="3">
    <source>
        <dbReference type="ARBA" id="ARBA00022692"/>
    </source>
</evidence>
<keyword evidence="5 7" id="KW-0472">Membrane</keyword>
<feature type="transmembrane region" description="Helical" evidence="7">
    <location>
        <begin position="659"/>
        <end position="686"/>
    </location>
</feature>
<evidence type="ECO:0000256" key="1">
    <source>
        <dbReference type="ARBA" id="ARBA00004141"/>
    </source>
</evidence>
<feature type="compositionally biased region" description="Pro residues" evidence="6">
    <location>
        <begin position="184"/>
        <end position="193"/>
    </location>
</feature>
<reference evidence="8 9" key="1">
    <citation type="submission" date="2018-04" db="EMBL/GenBank/DDBJ databases">
        <authorList>
            <person name="Zhang X."/>
            <person name="Yuan J."/>
            <person name="Li F."/>
            <person name="Xiang J."/>
        </authorList>
    </citation>
    <scope>NUCLEOTIDE SEQUENCE [LARGE SCALE GENOMIC DNA]</scope>
    <source>
        <tissue evidence="8">Muscle</tissue>
    </source>
</reference>
<proteinExistence type="inferred from homology"/>
<feature type="region of interest" description="Disordered" evidence="6">
    <location>
        <begin position="247"/>
        <end position="270"/>
    </location>
</feature>
<accession>A0A3R7SVL9</accession>
<evidence type="ECO:0000256" key="2">
    <source>
        <dbReference type="ARBA" id="ARBA00005787"/>
    </source>
</evidence>
<evidence type="ECO:0000313" key="9">
    <source>
        <dbReference type="Proteomes" id="UP000283509"/>
    </source>
</evidence>
<evidence type="ECO:0000256" key="7">
    <source>
        <dbReference type="SAM" id="Phobius"/>
    </source>
</evidence>
<protein>
    <submittedName>
        <fullName evidence="8">Uncharacterized protein</fullName>
    </submittedName>
</protein>
<evidence type="ECO:0000256" key="5">
    <source>
        <dbReference type="ARBA" id="ARBA00023136"/>
    </source>
</evidence>
<sequence length="707" mass="75766">MHLFYSPSLLSLSPIPLLSTPPLSSSLSPPPPSLPPLPPFHLPLSPPLTPIPFSSPLRPIPLSSSSPSPHPSSSPFHPILLPPLPPPPPHPSLSPPPPISSSSPPSPSLSPSYPFPHPSPPFPVPSPAPSPHPSTHLFTPVPCLLPPSPPPPYPFPLPLPLSPSPARSLSCPPPSPHPSTLLPLPLPPSPPSPARSLSPAPFHPISSSSPLPSHPFILLPLPPFPLLPSSTSPFHLSCPPFPPSFYPSSPSPPPSPARSPSAFERRKPSPVKSWASEPVIRISGATWQQNPGLAVRNGLGAAHKVKFPEDKMATKKSRAQKKSFIFGSFILCCLGASLLASAMATMNWFEATCHTDQATSTGTINFGLFQGQRTLTDGSTATHDLKVVCDGGDCMYSCGVSKEQRLEQLQLLRDQEYYPSWVNTNCPLVRLARTYTRFLRFPPPLAPSLPYPLHLTALIPSLPFSPLLSRPFLLSFPSCLLPPPTPSLPFLPPSSSPPSLAPSPLTLPPLAHHTPSPFPLPPPLPHPPTLSPPFPFPLHPLPFPSPSSPSPFPSPTPPPRPPLFSLARKLDTVSFAPLISPPPRSTRGSVCKSLLADYVRVAEGERAGGGGLVTARGSSVALFNLVCVICWAVQFHAHLTKNVLLYDKDNGWTTEGNEVFGYSFWLVVVAIFVHVANILIIFFGTYEPKVKEQMKAPESKSGTIMLY</sequence>
<name>A0A3R7SVL9_PENVA</name>
<evidence type="ECO:0000256" key="4">
    <source>
        <dbReference type="ARBA" id="ARBA00022989"/>
    </source>
</evidence>
<feature type="compositionally biased region" description="Low complexity" evidence="6">
    <location>
        <begin position="59"/>
        <end position="79"/>
    </location>
</feature>
<feature type="region of interest" description="Disordered" evidence="6">
    <location>
        <begin position="59"/>
        <end position="141"/>
    </location>
</feature>
<dbReference type="PANTHER" id="PTHR31548">
    <property type="entry name" value="CLARIN"/>
    <property type="match status" value="1"/>
</dbReference>
<organism evidence="8 9">
    <name type="scientific">Penaeus vannamei</name>
    <name type="common">Whiteleg shrimp</name>
    <name type="synonym">Litopenaeus vannamei</name>
    <dbReference type="NCBI Taxonomy" id="6689"/>
    <lineage>
        <taxon>Eukaryota</taxon>
        <taxon>Metazoa</taxon>
        <taxon>Ecdysozoa</taxon>
        <taxon>Arthropoda</taxon>
        <taxon>Crustacea</taxon>
        <taxon>Multicrustacea</taxon>
        <taxon>Malacostraca</taxon>
        <taxon>Eumalacostraca</taxon>
        <taxon>Eucarida</taxon>
        <taxon>Decapoda</taxon>
        <taxon>Dendrobranchiata</taxon>
        <taxon>Penaeoidea</taxon>
        <taxon>Penaeidae</taxon>
        <taxon>Penaeus</taxon>
    </lineage>
</organism>
<reference evidence="8 9" key="2">
    <citation type="submission" date="2019-01" db="EMBL/GenBank/DDBJ databases">
        <title>The decoding of complex shrimp genome reveals the adaptation for benthos swimmer, frequently molting mechanism and breeding impact on genome.</title>
        <authorList>
            <person name="Sun Y."/>
            <person name="Gao Y."/>
            <person name="Yu Y."/>
        </authorList>
    </citation>
    <scope>NUCLEOTIDE SEQUENCE [LARGE SCALE GENOMIC DNA]</scope>
    <source>
        <tissue evidence="8">Muscle</tissue>
    </source>
</reference>
<dbReference type="PANTHER" id="PTHR31548:SF1">
    <property type="entry name" value="LD47387P"/>
    <property type="match status" value="1"/>
</dbReference>
<comment type="subcellular location">
    <subcellularLocation>
        <location evidence="1">Membrane</location>
        <topology evidence="1">Multi-pass membrane protein</topology>
    </subcellularLocation>
</comment>
<keyword evidence="4 7" id="KW-1133">Transmembrane helix</keyword>
<dbReference type="EMBL" id="QCYY01001538">
    <property type="protein sequence ID" value="ROT77329.1"/>
    <property type="molecule type" value="Genomic_DNA"/>
</dbReference>
<feature type="compositionally biased region" description="Pro residues" evidence="6">
    <location>
        <begin position="247"/>
        <end position="257"/>
    </location>
</feature>
<evidence type="ECO:0000256" key="6">
    <source>
        <dbReference type="SAM" id="MobiDB-lite"/>
    </source>
</evidence>
<feature type="region of interest" description="Disordered" evidence="6">
    <location>
        <begin position="492"/>
        <end position="524"/>
    </location>
</feature>
<feature type="compositionally biased region" description="Pro residues" evidence="6">
    <location>
        <begin position="80"/>
        <end position="132"/>
    </location>
</feature>